<dbReference type="EMBL" id="BSSA01000015">
    <property type="protein sequence ID" value="GLW72116.1"/>
    <property type="molecule type" value="Genomic_DNA"/>
</dbReference>
<reference evidence="1" key="1">
    <citation type="submission" date="2023-02" db="EMBL/GenBank/DDBJ databases">
        <title>Kitasatospora phosalacinea NBRC 14627.</title>
        <authorList>
            <person name="Ichikawa N."/>
            <person name="Sato H."/>
            <person name="Tonouchi N."/>
        </authorList>
    </citation>
    <scope>NUCLEOTIDE SEQUENCE</scope>
    <source>
        <strain evidence="1">NBRC 14627</strain>
    </source>
</reference>
<dbReference type="Proteomes" id="UP001165041">
    <property type="component" value="Unassembled WGS sequence"/>
</dbReference>
<comment type="caution">
    <text evidence="1">The sequence shown here is derived from an EMBL/GenBank/DDBJ whole genome shotgun (WGS) entry which is preliminary data.</text>
</comment>
<sequence length="121" mass="13210">MVHNGGEAGPGQVYVWRAVTDPELADISKNRTWKSLNNAKWFSFIERGAAEYARRANAGYPDDGAYTMIRTTVNMADLPEGARMEYTADVIDGGFTLSDDQLKILGRPAIMTSMSTGVGCK</sequence>
<dbReference type="AlphaFoldDB" id="A0A9W6QB73"/>
<evidence type="ECO:0000313" key="2">
    <source>
        <dbReference type="Proteomes" id="UP001165041"/>
    </source>
</evidence>
<organism evidence="1 2">
    <name type="scientific">Kitasatospora phosalacinea</name>
    <dbReference type="NCBI Taxonomy" id="2065"/>
    <lineage>
        <taxon>Bacteria</taxon>
        <taxon>Bacillati</taxon>
        <taxon>Actinomycetota</taxon>
        <taxon>Actinomycetes</taxon>
        <taxon>Kitasatosporales</taxon>
        <taxon>Streptomycetaceae</taxon>
        <taxon>Kitasatospora</taxon>
    </lineage>
</organism>
<gene>
    <name evidence="1" type="ORF">Kpho02_44150</name>
</gene>
<proteinExistence type="predicted"/>
<accession>A0A9W6QB73</accession>
<evidence type="ECO:0000313" key="1">
    <source>
        <dbReference type="EMBL" id="GLW72116.1"/>
    </source>
</evidence>
<protein>
    <submittedName>
        <fullName evidence="1">Uncharacterized protein</fullName>
    </submittedName>
</protein>
<name>A0A9W6QB73_9ACTN</name>